<protein>
    <submittedName>
        <fullName evidence="2">RNB domain-containing ribonuclease</fullName>
    </submittedName>
</protein>
<keyword evidence="3" id="KW-1185">Reference proteome</keyword>
<feature type="domain" description="RNB" evidence="1">
    <location>
        <begin position="51"/>
        <end position="367"/>
    </location>
</feature>
<comment type="caution">
    <text evidence="2">The sequence shown here is derived from an EMBL/GenBank/DDBJ whole genome shotgun (WGS) entry which is preliminary data.</text>
</comment>
<reference evidence="2 3" key="1">
    <citation type="submission" date="2019-08" db="EMBL/GenBank/DDBJ databases">
        <authorList>
            <person name="Dong K."/>
        </authorList>
    </citation>
    <scope>NUCLEOTIDE SEQUENCE [LARGE SCALE GENOMIC DNA]</scope>
    <source>
        <strain evidence="2 3">M4-8</strain>
    </source>
</reference>
<evidence type="ECO:0000259" key="1">
    <source>
        <dbReference type="SMART" id="SM00955"/>
    </source>
</evidence>
<dbReference type="GO" id="GO:0006402">
    <property type="term" value="P:mRNA catabolic process"/>
    <property type="evidence" value="ECO:0007669"/>
    <property type="project" value="TreeGrafter"/>
</dbReference>
<evidence type="ECO:0000313" key="3">
    <source>
        <dbReference type="Proteomes" id="UP000321196"/>
    </source>
</evidence>
<dbReference type="InterPro" id="IPR040596">
    <property type="entry name" value="RNase_II_C_S1"/>
</dbReference>
<sequence length="468" mass="50931">MPFRTTRLAAEHTDLAAQFAQIRDQLNISISFDARVEREAVDATAHPPLPEHDQTDIAFVTIDPEGSKDLDQALFIEPAADGYRVYYAIADLPAVVTAGGAIDHEARRRGQTMYAPDESAPLHPRAISEDAASLLPDVVRSAYVWTFELDDVGTVTATTLKRARVRSRERLSYDEAQHRADNDDLLMGLLRQVGERRIALEAQRGGASLDMPEEEIVADGDSWTIKRRQLLPVEQWNAQISLMTGMAAAQLQLGAGRGILRTMPKPPQDAMEHFRREVAAMGLPFAEDEEYGGYLRRLDRDHPAAIAVLMAARSLFRGAGYHVLTGTETPDEVIQAAIGAPYAHTTAPLRRLVDRYVLAHCDAIANGTQIAPWAAAGLDGLSEIMAASSQKAGALERECIAAVTAVILAPRVGEVFDALIVDRRENRAELELIDPPVTITAVVEGEPGTAVRLRLQSITDAGAVFVVA</sequence>
<dbReference type="PANTHER" id="PTHR23355">
    <property type="entry name" value="RIBONUCLEASE"/>
    <property type="match status" value="1"/>
</dbReference>
<dbReference type="RefSeq" id="WP_147825940.1">
    <property type="nucleotide sequence ID" value="NZ_BAAARG010000002.1"/>
</dbReference>
<dbReference type="InterPro" id="IPR050180">
    <property type="entry name" value="RNR_Ribonuclease"/>
</dbReference>
<dbReference type="Pfam" id="PF00773">
    <property type="entry name" value="RNB"/>
    <property type="match status" value="1"/>
</dbReference>
<dbReference type="EMBL" id="VRSW01000002">
    <property type="protein sequence ID" value="TXK04805.1"/>
    <property type="molecule type" value="Genomic_DNA"/>
</dbReference>
<accession>A0A5C8HQH8</accession>
<evidence type="ECO:0000313" key="2">
    <source>
        <dbReference type="EMBL" id="TXK04805.1"/>
    </source>
</evidence>
<dbReference type="GO" id="GO:0003723">
    <property type="term" value="F:RNA binding"/>
    <property type="evidence" value="ECO:0007669"/>
    <property type="project" value="InterPro"/>
</dbReference>
<dbReference type="GO" id="GO:0000932">
    <property type="term" value="C:P-body"/>
    <property type="evidence" value="ECO:0007669"/>
    <property type="project" value="TreeGrafter"/>
</dbReference>
<dbReference type="InterPro" id="IPR012340">
    <property type="entry name" value="NA-bd_OB-fold"/>
</dbReference>
<dbReference type="Pfam" id="PF18614">
    <property type="entry name" value="RNase_II_C_S1"/>
    <property type="match status" value="1"/>
</dbReference>
<dbReference type="PANTHER" id="PTHR23355:SF42">
    <property type="entry name" value="RIBONUCLEASE II, CHLOROPLASTIC_MITOCHONDRIAL"/>
    <property type="match status" value="1"/>
</dbReference>
<dbReference type="SMART" id="SM00955">
    <property type="entry name" value="RNB"/>
    <property type="match status" value="1"/>
</dbReference>
<organism evidence="2 3">
    <name type="scientific">Microbacterium mitrae</name>
    <dbReference type="NCBI Taxonomy" id="664640"/>
    <lineage>
        <taxon>Bacteria</taxon>
        <taxon>Bacillati</taxon>
        <taxon>Actinomycetota</taxon>
        <taxon>Actinomycetes</taxon>
        <taxon>Micrococcales</taxon>
        <taxon>Microbacteriaceae</taxon>
        <taxon>Microbacterium</taxon>
    </lineage>
</organism>
<dbReference type="AlphaFoldDB" id="A0A5C8HQH8"/>
<name>A0A5C8HQH8_9MICO</name>
<dbReference type="SUPFAM" id="SSF50249">
    <property type="entry name" value="Nucleic acid-binding proteins"/>
    <property type="match status" value="1"/>
</dbReference>
<dbReference type="OrthoDB" id="5800376at2"/>
<dbReference type="GO" id="GO:0000175">
    <property type="term" value="F:3'-5'-RNA exonuclease activity"/>
    <property type="evidence" value="ECO:0007669"/>
    <property type="project" value="TreeGrafter"/>
</dbReference>
<dbReference type="InterPro" id="IPR001900">
    <property type="entry name" value="RNase_II/R"/>
</dbReference>
<dbReference type="Proteomes" id="UP000321196">
    <property type="component" value="Unassembled WGS sequence"/>
</dbReference>
<proteinExistence type="predicted"/>
<gene>
    <name evidence="2" type="ORF">FVP60_09110</name>
</gene>